<dbReference type="FunFam" id="3.50.80.10:FF:000001">
    <property type="entry name" value="D-aminoacyl-tRNA deacylase"/>
    <property type="match status" value="1"/>
</dbReference>
<dbReference type="GO" id="GO:0106026">
    <property type="term" value="F:Gly-tRNA(Ala) deacylase activity"/>
    <property type="evidence" value="ECO:0007669"/>
    <property type="project" value="UniProtKB-UniRule"/>
</dbReference>
<accession>A0A9X2EN82</accession>
<keyword evidence="3" id="KW-0963">Cytoplasm</keyword>
<dbReference type="SUPFAM" id="SSF69500">
    <property type="entry name" value="DTD-like"/>
    <property type="match status" value="1"/>
</dbReference>
<comment type="similarity">
    <text evidence="1 3">Belongs to the DTD family.</text>
</comment>
<dbReference type="GO" id="GO:0005737">
    <property type="term" value="C:cytoplasm"/>
    <property type="evidence" value="ECO:0007669"/>
    <property type="project" value="UniProtKB-SubCell"/>
</dbReference>
<dbReference type="InterPro" id="IPR003732">
    <property type="entry name" value="Daa-tRNA_deacyls_DTD"/>
</dbReference>
<gene>
    <name evidence="3 4" type="primary">dtd</name>
    <name evidence="4" type="ORF">MO867_00015</name>
</gene>
<dbReference type="PANTHER" id="PTHR10472:SF5">
    <property type="entry name" value="D-AMINOACYL-TRNA DEACYLASE 1"/>
    <property type="match status" value="1"/>
</dbReference>
<dbReference type="Proteomes" id="UP001139028">
    <property type="component" value="Unassembled WGS sequence"/>
</dbReference>
<feature type="short sequence motif" description="Gly-cisPro motif, important for rejection of L-amino acids" evidence="3">
    <location>
        <begin position="137"/>
        <end position="138"/>
    </location>
</feature>
<dbReference type="RefSeq" id="WP_252463879.1">
    <property type="nucleotide sequence ID" value="NZ_JALBWM010000001.1"/>
</dbReference>
<comment type="subcellular location">
    <subcellularLocation>
        <location evidence="3">Cytoplasm</location>
    </subcellularLocation>
</comment>
<dbReference type="EC" id="3.1.1.-" evidence="3"/>
<comment type="catalytic activity">
    <reaction evidence="3">
        <text>a D-aminoacyl-tRNA + H2O = a tRNA + a D-alpha-amino acid + H(+)</text>
        <dbReference type="Rhea" id="RHEA:13953"/>
        <dbReference type="Rhea" id="RHEA-COMP:10123"/>
        <dbReference type="Rhea" id="RHEA-COMP:10124"/>
        <dbReference type="ChEBI" id="CHEBI:15377"/>
        <dbReference type="ChEBI" id="CHEBI:15378"/>
        <dbReference type="ChEBI" id="CHEBI:59871"/>
        <dbReference type="ChEBI" id="CHEBI:78442"/>
        <dbReference type="ChEBI" id="CHEBI:79333"/>
        <dbReference type="EC" id="3.1.1.96"/>
    </reaction>
</comment>
<dbReference type="GO" id="GO:0000049">
    <property type="term" value="F:tRNA binding"/>
    <property type="evidence" value="ECO:0007669"/>
    <property type="project" value="UniProtKB-UniRule"/>
</dbReference>
<evidence type="ECO:0000313" key="4">
    <source>
        <dbReference type="EMBL" id="MCO1332708.1"/>
    </source>
</evidence>
<evidence type="ECO:0000256" key="3">
    <source>
        <dbReference type="HAMAP-Rule" id="MF_00518"/>
    </source>
</evidence>
<dbReference type="HAMAP" id="MF_00518">
    <property type="entry name" value="Deacylase_Dtd"/>
    <property type="match status" value="1"/>
</dbReference>
<comment type="domain">
    <text evidence="3">A Gly-cisPro motif from one monomer fits into the active site of the other monomer to allow specific chiral rejection of L-amino acids.</text>
</comment>
<dbReference type="AlphaFoldDB" id="A0A9X2EN82"/>
<reference evidence="4" key="1">
    <citation type="journal article" date="2022" name="Arch. Microbiol.">
        <title>Microbulbifer okhotskensis sp. nov., isolated from a deep bottom sediment of the Okhotsk Sea.</title>
        <authorList>
            <person name="Romanenko L."/>
            <person name="Kurilenko V."/>
            <person name="Otstavnykh N."/>
            <person name="Velansky P."/>
            <person name="Isaeva M."/>
            <person name="Mikhailov V."/>
        </authorList>
    </citation>
    <scope>NUCLEOTIDE SEQUENCE</scope>
    <source>
        <strain evidence="4">OS29</strain>
    </source>
</reference>
<dbReference type="GO" id="GO:0019478">
    <property type="term" value="P:D-amino acid catabolic process"/>
    <property type="evidence" value="ECO:0007669"/>
    <property type="project" value="UniProtKB-UniRule"/>
</dbReference>
<evidence type="ECO:0000313" key="5">
    <source>
        <dbReference type="Proteomes" id="UP001139028"/>
    </source>
</evidence>
<name>A0A9X2EN82_9GAMM</name>
<comment type="function">
    <text evidence="3">An aminoacyl-tRNA editing enzyme that deacylates mischarged D-aminoacyl-tRNAs. Also deacylates mischarged glycyl-tRNA(Ala), protecting cells against glycine mischarging by AlaRS. Acts via tRNA-based rather than protein-based catalysis; rejects L-amino acids rather than detecting D-amino acids in the active site. By recycling D-aminoacyl-tRNA to D-amino acids and free tRNA molecules, this enzyme counteracts the toxicity associated with the formation of D-aminoacyl-tRNA entities in vivo and helps enforce protein L-homochirality.</text>
</comment>
<dbReference type="NCBIfam" id="TIGR00256">
    <property type="entry name" value="D-aminoacyl-tRNA deacylase"/>
    <property type="match status" value="1"/>
</dbReference>
<proteinExistence type="inferred from homology"/>
<protein>
    <recommendedName>
        <fullName evidence="3">D-aminoacyl-tRNA deacylase</fullName>
        <shortName evidence="3">DTD</shortName>
        <ecNumber evidence="3">3.1.1.96</ecNumber>
    </recommendedName>
    <alternativeName>
        <fullName evidence="3">Gly-tRNA(Ala) deacylase</fullName>
        <ecNumber evidence="3">3.1.1.-</ecNumber>
    </alternativeName>
</protein>
<organism evidence="4 5">
    <name type="scientific">Microbulbifer okhotskensis</name>
    <dbReference type="NCBI Taxonomy" id="2926617"/>
    <lineage>
        <taxon>Bacteria</taxon>
        <taxon>Pseudomonadati</taxon>
        <taxon>Pseudomonadota</taxon>
        <taxon>Gammaproteobacteria</taxon>
        <taxon>Cellvibrionales</taxon>
        <taxon>Microbulbiferaceae</taxon>
        <taxon>Microbulbifer</taxon>
    </lineage>
</organism>
<evidence type="ECO:0000256" key="1">
    <source>
        <dbReference type="ARBA" id="ARBA00009673"/>
    </source>
</evidence>
<dbReference type="PANTHER" id="PTHR10472">
    <property type="entry name" value="D-TYROSYL-TRNA TYR DEACYLASE"/>
    <property type="match status" value="1"/>
</dbReference>
<dbReference type="GO" id="GO:0051500">
    <property type="term" value="F:D-tyrosyl-tRNA(Tyr) deacylase activity"/>
    <property type="evidence" value="ECO:0007669"/>
    <property type="project" value="TreeGrafter"/>
</dbReference>
<keyword evidence="5" id="KW-1185">Reference proteome</keyword>
<dbReference type="InterPro" id="IPR023509">
    <property type="entry name" value="DTD-like_sf"/>
</dbReference>
<dbReference type="EMBL" id="JALBWM010000001">
    <property type="protein sequence ID" value="MCO1332708.1"/>
    <property type="molecule type" value="Genomic_DNA"/>
</dbReference>
<dbReference type="EC" id="3.1.1.96" evidence="3"/>
<sequence length="145" mass="15724">MKGLIQRVNHAQVDVAGQSVGAIDKGILLLLGIEAKDSSDSADKLLHKVLNYRIFPDEKGRMNLNLQKTGGGLLVVSQFTLVADTDRGLRPSFSCGATPEYAEELYNYFLGRAKTQFSPLACGIFAADMQVSLVNDGPVTFMLET</sequence>
<keyword evidence="2 3" id="KW-0378">Hydrolase</keyword>
<dbReference type="Gene3D" id="3.50.80.10">
    <property type="entry name" value="D-tyrosyl-tRNA(Tyr) deacylase"/>
    <property type="match status" value="1"/>
</dbReference>
<evidence type="ECO:0000256" key="2">
    <source>
        <dbReference type="ARBA" id="ARBA00022801"/>
    </source>
</evidence>
<keyword evidence="3" id="KW-0694">RNA-binding</keyword>
<comment type="caution">
    <text evidence="4">The sequence shown here is derived from an EMBL/GenBank/DDBJ whole genome shotgun (WGS) entry which is preliminary data.</text>
</comment>
<comment type="subunit">
    <text evidence="3">Homodimer.</text>
</comment>
<comment type="catalytic activity">
    <reaction evidence="3">
        <text>glycyl-tRNA(Ala) + H2O = tRNA(Ala) + glycine + H(+)</text>
        <dbReference type="Rhea" id="RHEA:53744"/>
        <dbReference type="Rhea" id="RHEA-COMP:9657"/>
        <dbReference type="Rhea" id="RHEA-COMP:13640"/>
        <dbReference type="ChEBI" id="CHEBI:15377"/>
        <dbReference type="ChEBI" id="CHEBI:15378"/>
        <dbReference type="ChEBI" id="CHEBI:57305"/>
        <dbReference type="ChEBI" id="CHEBI:78442"/>
        <dbReference type="ChEBI" id="CHEBI:78522"/>
    </reaction>
</comment>
<dbReference type="GO" id="GO:0043908">
    <property type="term" value="F:Ser(Gly)-tRNA(Ala) hydrolase activity"/>
    <property type="evidence" value="ECO:0007669"/>
    <property type="project" value="UniProtKB-UniRule"/>
</dbReference>
<dbReference type="Pfam" id="PF02580">
    <property type="entry name" value="Tyr_Deacylase"/>
    <property type="match status" value="1"/>
</dbReference>
<keyword evidence="3" id="KW-0820">tRNA-binding</keyword>